<dbReference type="EMBL" id="JBBPFD010000012">
    <property type="protein sequence ID" value="KAK7904344.1"/>
    <property type="molecule type" value="Genomic_DNA"/>
</dbReference>
<evidence type="ECO:0000313" key="2">
    <source>
        <dbReference type="Proteomes" id="UP001460270"/>
    </source>
</evidence>
<dbReference type="AlphaFoldDB" id="A0AAW0NTA0"/>
<evidence type="ECO:0000313" key="1">
    <source>
        <dbReference type="EMBL" id="KAK7904344.1"/>
    </source>
</evidence>
<protein>
    <submittedName>
        <fullName evidence="1">Uncharacterized protein</fullName>
    </submittedName>
</protein>
<sequence>MQEVQACEEKKIEKEAKHKTQEKEVLETEIESKVQIRDENFKTEKAMDELSGATEHIDEDHLKSKRNCSVPQVALREVREDGSQQVINDHVTTAGFNFNNSLLFELD</sequence>
<proteinExistence type="predicted"/>
<keyword evidence="2" id="KW-1185">Reference proteome</keyword>
<gene>
    <name evidence="1" type="ORF">WMY93_016951</name>
</gene>
<name>A0AAW0NTA0_9GOBI</name>
<comment type="caution">
    <text evidence="1">The sequence shown here is derived from an EMBL/GenBank/DDBJ whole genome shotgun (WGS) entry which is preliminary data.</text>
</comment>
<organism evidence="1 2">
    <name type="scientific">Mugilogobius chulae</name>
    <name type="common">yellowstripe goby</name>
    <dbReference type="NCBI Taxonomy" id="88201"/>
    <lineage>
        <taxon>Eukaryota</taxon>
        <taxon>Metazoa</taxon>
        <taxon>Chordata</taxon>
        <taxon>Craniata</taxon>
        <taxon>Vertebrata</taxon>
        <taxon>Euteleostomi</taxon>
        <taxon>Actinopterygii</taxon>
        <taxon>Neopterygii</taxon>
        <taxon>Teleostei</taxon>
        <taxon>Neoteleostei</taxon>
        <taxon>Acanthomorphata</taxon>
        <taxon>Gobiaria</taxon>
        <taxon>Gobiiformes</taxon>
        <taxon>Gobioidei</taxon>
        <taxon>Gobiidae</taxon>
        <taxon>Gobionellinae</taxon>
        <taxon>Mugilogobius</taxon>
    </lineage>
</organism>
<dbReference type="Proteomes" id="UP001460270">
    <property type="component" value="Unassembled WGS sequence"/>
</dbReference>
<accession>A0AAW0NTA0</accession>
<reference evidence="2" key="1">
    <citation type="submission" date="2024-04" db="EMBL/GenBank/DDBJ databases">
        <title>Salinicola lusitanus LLJ914,a marine bacterium isolated from the Okinawa Trough.</title>
        <authorList>
            <person name="Li J."/>
        </authorList>
    </citation>
    <scope>NUCLEOTIDE SEQUENCE [LARGE SCALE GENOMIC DNA]</scope>
</reference>